<name>A0A6J5RRA6_9CAUD</name>
<evidence type="ECO:0000313" key="3">
    <source>
        <dbReference type="EMBL" id="CAB4198582.1"/>
    </source>
</evidence>
<protein>
    <submittedName>
        <fullName evidence="3">Uncharacterized protein</fullName>
    </submittedName>
</protein>
<evidence type="ECO:0000313" key="5">
    <source>
        <dbReference type="EMBL" id="CAB5238627.1"/>
    </source>
</evidence>
<evidence type="ECO:0000313" key="2">
    <source>
        <dbReference type="EMBL" id="CAB4182214.1"/>
    </source>
</evidence>
<dbReference type="EMBL" id="LR796861">
    <property type="protein sequence ID" value="CAB4170599.1"/>
    <property type="molecule type" value="Genomic_DNA"/>
</dbReference>
<proteinExistence type="predicted"/>
<gene>
    <name evidence="2" type="ORF">UFOVP1066_177</name>
    <name evidence="3" type="ORF">UFOVP1315_160</name>
    <name evidence="4" type="ORF">UFOVP1421_121</name>
    <name evidence="5" type="ORF">UFOVP1525_131</name>
    <name evidence="1" type="ORF">UFOVP909_94</name>
</gene>
<organism evidence="3">
    <name type="scientific">uncultured Caudovirales phage</name>
    <dbReference type="NCBI Taxonomy" id="2100421"/>
    <lineage>
        <taxon>Viruses</taxon>
        <taxon>Duplodnaviria</taxon>
        <taxon>Heunggongvirae</taxon>
        <taxon>Uroviricota</taxon>
        <taxon>Caudoviricetes</taxon>
        <taxon>Peduoviridae</taxon>
        <taxon>Maltschvirus</taxon>
        <taxon>Maltschvirus maltsch</taxon>
    </lineage>
</organism>
<evidence type="ECO:0000313" key="1">
    <source>
        <dbReference type="EMBL" id="CAB4170599.1"/>
    </source>
</evidence>
<reference evidence="3" key="1">
    <citation type="submission" date="2020-05" db="EMBL/GenBank/DDBJ databases">
        <authorList>
            <person name="Chiriac C."/>
            <person name="Salcher M."/>
            <person name="Ghai R."/>
            <person name="Kavagutti S V."/>
        </authorList>
    </citation>
    <scope>NUCLEOTIDE SEQUENCE</scope>
</reference>
<dbReference type="EMBL" id="LR797272">
    <property type="protein sequence ID" value="CAB4198582.1"/>
    <property type="molecule type" value="Genomic_DNA"/>
</dbReference>
<dbReference type="EMBL" id="LR798454">
    <property type="protein sequence ID" value="CAB5238627.1"/>
    <property type="molecule type" value="Genomic_DNA"/>
</dbReference>
<sequence length="87" mass="9750">MTPFEIRLELLKMAKDMLNDDYYGKREVISNSWHAQLEIAKINGGELPVHPGFPAYPSETEIIAKAQTLNGFVSNIPLDTKTSKKST</sequence>
<evidence type="ECO:0000313" key="4">
    <source>
        <dbReference type="EMBL" id="CAB4211514.1"/>
    </source>
</evidence>
<dbReference type="EMBL" id="LR797375">
    <property type="protein sequence ID" value="CAB4211514.1"/>
    <property type="molecule type" value="Genomic_DNA"/>
</dbReference>
<accession>A0A6J5RRA6</accession>
<dbReference type="EMBL" id="LR797019">
    <property type="protein sequence ID" value="CAB4182214.1"/>
    <property type="molecule type" value="Genomic_DNA"/>
</dbReference>